<feature type="transmembrane region" description="Helical" evidence="2">
    <location>
        <begin position="502"/>
        <end position="521"/>
    </location>
</feature>
<feature type="transmembrane region" description="Helical" evidence="2">
    <location>
        <begin position="145"/>
        <end position="168"/>
    </location>
</feature>
<feature type="transmembrane region" description="Helical" evidence="2">
    <location>
        <begin position="364"/>
        <end position="385"/>
    </location>
</feature>
<keyword evidence="2" id="KW-0472">Membrane</keyword>
<organism evidence="3 4">
    <name type="scientific">Lachnospira intestinalis</name>
    <dbReference type="NCBI Taxonomy" id="3133158"/>
    <lineage>
        <taxon>Bacteria</taxon>
        <taxon>Bacillati</taxon>
        <taxon>Bacillota</taxon>
        <taxon>Clostridia</taxon>
        <taxon>Lachnospirales</taxon>
        <taxon>Lachnospiraceae</taxon>
        <taxon>Lachnospira</taxon>
    </lineage>
</organism>
<feature type="transmembrane region" description="Helical" evidence="2">
    <location>
        <begin position="271"/>
        <end position="288"/>
    </location>
</feature>
<name>A0ABV1GL50_9FIRM</name>
<keyword evidence="2" id="KW-0812">Transmembrane</keyword>
<dbReference type="Proteomes" id="UP001480973">
    <property type="component" value="Unassembled WGS sequence"/>
</dbReference>
<protein>
    <recommendedName>
        <fullName evidence="5">Amino acid ABC transporter permease</fullName>
    </recommendedName>
</protein>
<feature type="transmembrane region" description="Helical" evidence="2">
    <location>
        <begin position="598"/>
        <end position="617"/>
    </location>
</feature>
<feature type="transmembrane region" description="Helical" evidence="2">
    <location>
        <begin position="533"/>
        <end position="554"/>
    </location>
</feature>
<feature type="transmembrane region" description="Helical" evidence="2">
    <location>
        <begin position="216"/>
        <end position="235"/>
    </location>
</feature>
<gene>
    <name evidence="3" type="ORF">WMO38_03700</name>
</gene>
<feature type="transmembrane region" description="Helical" evidence="2">
    <location>
        <begin position="566"/>
        <end position="586"/>
    </location>
</feature>
<evidence type="ECO:0000256" key="2">
    <source>
        <dbReference type="SAM" id="Phobius"/>
    </source>
</evidence>
<evidence type="ECO:0000256" key="1">
    <source>
        <dbReference type="SAM" id="MobiDB-lite"/>
    </source>
</evidence>
<evidence type="ECO:0000313" key="3">
    <source>
        <dbReference type="EMBL" id="MEQ2534214.1"/>
    </source>
</evidence>
<feature type="transmembrane region" description="Helical" evidence="2">
    <location>
        <begin position="241"/>
        <end position="259"/>
    </location>
</feature>
<feature type="compositionally biased region" description="Low complexity" evidence="1">
    <location>
        <begin position="413"/>
        <end position="428"/>
    </location>
</feature>
<feature type="transmembrane region" description="Helical" evidence="2">
    <location>
        <begin position="188"/>
        <end position="209"/>
    </location>
</feature>
<evidence type="ECO:0008006" key="5">
    <source>
        <dbReference type="Google" id="ProtNLM"/>
    </source>
</evidence>
<accession>A0ABV1GL50</accession>
<keyword evidence="4" id="KW-1185">Reference proteome</keyword>
<reference evidence="3 4" key="1">
    <citation type="submission" date="2024-03" db="EMBL/GenBank/DDBJ databases">
        <title>Human intestinal bacterial collection.</title>
        <authorList>
            <person name="Pauvert C."/>
            <person name="Hitch T.C.A."/>
            <person name="Clavel T."/>
        </authorList>
    </citation>
    <scope>NUCLEOTIDE SEQUENCE [LARGE SCALE GENOMIC DNA]</scope>
    <source>
        <strain evidence="3 4">CLA-JM-H10</strain>
    </source>
</reference>
<feature type="transmembrane region" description="Helical" evidence="2">
    <location>
        <begin position="41"/>
        <end position="62"/>
    </location>
</feature>
<feature type="transmembrane region" description="Helical" evidence="2">
    <location>
        <begin position="6"/>
        <end position="29"/>
    </location>
</feature>
<feature type="transmembrane region" description="Helical" evidence="2">
    <location>
        <begin position="68"/>
        <end position="84"/>
    </location>
</feature>
<evidence type="ECO:0000313" key="4">
    <source>
        <dbReference type="Proteomes" id="UP001480973"/>
    </source>
</evidence>
<feature type="region of interest" description="Disordered" evidence="1">
    <location>
        <begin position="411"/>
        <end position="430"/>
    </location>
</feature>
<sequence>MSVTNVVQSIWILILYSLMTVFMPAVVMHKRIAKRRLCEKFLICVVAGNFYIINVVFILQFLHISNRFTLFCATFVAAFVYMILRNRTKSRQILIKIVDIMSRLARNTMGRRTFFSKCGNHVKSALKKLIIKIKNYLKCYGWETFLTLCLCAVVCVIYGSNGIINYGYTASDTPVHNYWINAMSDNNVFVAGVYPHGFHCIIYYMHAVFGIDTYVLLRLFTVTSALYIHLALFAFCRGVCRGAYSAYAALFIFAAVNLLNKDCIIRYTNNLPQEYGMIFILPTVYFIFEFFKHQKICPQKIKIKETALIVEGELAAEDLIYAAVSFSLTIAVHFYGTMIAGIFCIGIVFGFVIRIVQPRFMARIIAAFTLGVILGVLPLATAVIMGKPMQGSIGWGLSVISGNKTATGINIDTSGQNSSGTSSGGQSSDAAFGQQGEVLGDDAYNDEDGQNGTQSVKKLSFADKLKQKTGVVYYKFADLFGRAYRNLKNDIEAAVFPHGGDFYLGFVFISCAVLIILGIIFGISRDYDYGGRIITVAFSIIFIHMMFIAGVFGLPKLMDQNRTRIYMTYSLAVLVALDFDIVPYIISRFINLKTLYNTISFAICVVAVIRVVDVYGLREPIVYSQIGMLESNGAVECLSNIIKENEDRTWTILSANDELRMMDKHGYHYEILDLLKDMKKNPDKRITIPTKYLYIYVEKTPLNYSVAYDKSGQKVSREGAATPLPQYGGIVSYTGRYRWVVMSKMYYWAQELQKLFPEDVSVYYEDDDFICYKLVQNTSNLYNLNIDYEYRN</sequence>
<keyword evidence="2" id="KW-1133">Transmembrane helix</keyword>
<feature type="transmembrane region" description="Helical" evidence="2">
    <location>
        <begin position="319"/>
        <end position="352"/>
    </location>
</feature>
<dbReference type="EMBL" id="JBBMES010000003">
    <property type="protein sequence ID" value="MEQ2534214.1"/>
    <property type="molecule type" value="Genomic_DNA"/>
</dbReference>
<proteinExistence type="predicted"/>
<comment type="caution">
    <text evidence="3">The sequence shown here is derived from an EMBL/GenBank/DDBJ whole genome shotgun (WGS) entry which is preliminary data.</text>
</comment>